<dbReference type="EMBL" id="LN853383">
    <property type="protein sequence ID" value="CRY95799.1"/>
    <property type="molecule type" value="Genomic_DNA"/>
</dbReference>
<reference evidence="1" key="1">
    <citation type="submission" date="2015-06" db="EMBL/GenBank/DDBJ databases">
        <authorList>
            <person name="Joergensen T."/>
        </authorList>
    </citation>
    <scope>NUCLEOTIDE SEQUENCE</scope>
    <source>
        <strain evidence="1">RGFK0774</strain>
    </source>
</reference>
<accession>A0A0H5Q334</accession>
<organism evidence="1">
    <name type="scientific">uncultured prokaryote</name>
    <dbReference type="NCBI Taxonomy" id="198431"/>
    <lineage>
        <taxon>unclassified sequences</taxon>
        <taxon>environmental samples</taxon>
    </lineage>
</organism>
<reference evidence="1" key="2">
    <citation type="submission" date="2015-07" db="EMBL/GenBank/DDBJ databases">
        <title>Plasmids, circular viruses and viroids from rat gut.</title>
        <authorList>
            <person name="Jorgensen T.J."/>
            <person name="Hansen M.A."/>
            <person name="Xu Z."/>
            <person name="Tabak M.A."/>
            <person name="Sorensen S.J."/>
            <person name="Hansen L.H."/>
        </authorList>
    </citation>
    <scope>NUCLEOTIDE SEQUENCE</scope>
    <source>
        <strain evidence="1">RGFK0774</strain>
    </source>
</reference>
<evidence type="ECO:0000313" key="1">
    <source>
        <dbReference type="EMBL" id="CRY95799.1"/>
    </source>
</evidence>
<name>A0A0H5Q334_9ZZZZ</name>
<proteinExistence type="predicted"/>
<protein>
    <submittedName>
        <fullName evidence="1">Uncharacterized protein</fullName>
    </submittedName>
</protein>
<sequence>MEQNQTERWTLLRAHFYMEAGQRLLMLGHEAAAAVVLSWMDEEMRKLDH</sequence>
<dbReference type="AlphaFoldDB" id="A0A0H5Q334"/>